<dbReference type="Proteomes" id="UP001431784">
    <property type="component" value="Unassembled WGS sequence"/>
</dbReference>
<keyword evidence="2" id="KW-1185">Reference proteome</keyword>
<gene>
    <name evidence="1" type="ORF">PUT78_17985</name>
</gene>
<sequence>MPEIFATEPIAFFYDLLSSRARCIKKSAKYAIKSGTKETTNPSKSDDTGDIKPNKLRLRGWVSNRTYEMNPKSSLLINENNRIVKIDSTNFTRYNTKIETIADPKKNIKTVFISGLMLSVDRGSPITTAVNKNSAYKNIATPKK</sequence>
<comment type="caution">
    <text evidence="1">The sequence shown here is derived from an EMBL/GenBank/DDBJ whole genome shotgun (WGS) entry which is preliminary data.</text>
</comment>
<accession>A0ABT5TE43</accession>
<evidence type="ECO:0000313" key="2">
    <source>
        <dbReference type="Proteomes" id="UP001431784"/>
    </source>
</evidence>
<proteinExistence type="predicted"/>
<name>A0ABT5TE43_9RHOB</name>
<dbReference type="RefSeq" id="WP_274353655.1">
    <property type="nucleotide sequence ID" value="NZ_JAQZSM010000022.1"/>
</dbReference>
<reference evidence="1" key="1">
    <citation type="submission" date="2023-02" db="EMBL/GenBank/DDBJ databases">
        <title>Description of Roseinatronobacter alkalisoli sp. nov., an alkaliphilic bacerium isolated from soda soil.</title>
        <authorList>
            <person name="Wei W."/>
        </authorList>
    </citation>
    <scope>NUCLEOTIDE SEQUENCE</scope>
    <source>
        <strain evidence="1">HJB301</strain>
    </source>
</reference>
<organism evidence="1 2">
    <name type="scientific">Roseinatronobacter alkalisoli</name>
    <dbReference type="NCBI Taxonomy" id="3028235"/>
    <lineage>
        <taxon>Bacteria</taxon>
        <taxon>Pseudomonadati</taxon>
        <taxon>Pseudomonadota</taxon>
        <taxon>Alphaproteobacteria</taxon>
        <taxon>Rhodobacterales</taxon>
        <taxon>Paracoccaceae</taxon>
        <taxon>Roseinatronobacter</taxon>
    </lineage>
</organism>
<dbReference type="EMBL" id="JAQZSM010000022">
    <property type="protein sequence ID" value="MDD7972980.1"/>
    <property type="molecule type" value="Genomic_DNA"/>
</dbReference>
<evidence type="ECO:0000313" key="1">
    <source>
        <dbReference type="EMBL" id="MDD7972980.1"/>
    </source>
</evidence>
<protein>
    <submittedName>
        <fullName evidence="1">Uncharacterized protein</fullName>
    </submittedName>
</protein>